<organism evidence="5 6">
    <name type="scientific">Ignisphaera aggregans</name>
    <dbReference type="NCBI Taxonomy" id="334771"/>
    <lineage>
        <taxon>Archaea</taxon>
        <taxon>Thermoproteota</taxon>
        <taxon>Thermoprotei</taxon>
        <taxon>Desulfurococcales</taxon>
        <taxon>Desulfurococcaceae</taxon>
        <taxon>Ignisphaera</taxon>
    </lineage>
</organism>
<protein>
    <submittedName>
        <fullName evidence="5">Radical SAM protein</fullName>
    </submittedName>
</protein>
<dbReference type="GO" id="GO:0003824">
    <property type="term" value="F:catalytic activity"/>
    <property type="evidence" value="ECO:0007669"/>
    <property type="project" value="InterPro"/>
</dbReference>
<name>A0A832Z2J9_9CREN</name>
<keyword evidence="3" id="KW-0411">Iron-sulfur</keyword>
<dbReference type="Gene3D" id="3.80.30.30">
    <property type="match status" value="1"/>
</dbReference>
<dbReference type="InterPro" id="IPR006638">
    <property type="entry name" value="Elp3/MiaA/NifB-like_rSAM"/>
</dbReference>
<dbReference type="PANTHER" id="PTHR43432:SF4">
    <property type="entry name" value="RADICAL SAM CORE DOMAIN-CONTAINING PROTEIN"/>
    <property type="match status" value="1"/>
</dbReference>
<proteinExistence type="predicted"/>
<reference evidence="5" key="1">
    <citation type="journal article" date="2020" name="ISME J.">
        <title>Gammaproteobacteria mediating utilization of methyl-, sulfur- and petroleum organic compounds in deep ocean hydrothermal plumes.</title>
        <authorList>
            <person name="Zhou Z."/>
            <person name="Liu Y."/>
            <person name="Pan J."/>
            <person name="Cron B.R."/>
            <person name="Toner B.M."/>
            <person name="Anantharaman K."/>
            <person name="Breier J.A."/>
            <person name="Dick G.J."/>
            <person name="Li M."/>
        </authorList>
    </citation>
    <scope>NUCLEOTIDE SEQUENCE</scope>
    <source>
        <strain evidence="5">SZUA-1435</strain>
    </source>
</reference>
<dbReference type="SMART" id="SM00729">
    <property type="entry name" value="Elp3"/>
    <property type="match status" value="1"/>
</dbReference>
<dbReference type="InterPro" id="IPR040086">
    <property type="entry name" value="MJ0683-like"/>
</dbReference>
<dbReference type="InterPro" id="IPR058240">
    <property type="entry name" value="rSAM_sf"/>
</dbReference>
<keyword evidence="2" id="KW-0408">Iron</keyword>
<dbReference type="Pfam" id="PF04055">
    <property type="entry name" value="Radical_SAM"/>
    <property type="match status" value="1"/>
</dbReference>
<evidence type="ECO:0000259" key="4">
    <source>
        <dbReference type="SMART" id="SM00729"/>
    </source>
</evidence>
<dbReference type="EMBL" id="DQTV01000037">
    <property type="protein sequence ID" value="HIP56768.1"/>
    <property type="molecule type" value="Genomic_DNA"/>
</dbReference>
<dbReference type="CDD" id="cd01335">
    <property type="entry name" value="Radical_SAM"/>
    <property type="match status" value="1"/>
</dbReference>
<dbReference type="GO" id="GO:0051536">
    <property type="term" value="F:iron-sulfur cluster binding"/>
    <property type="evidence" value="ECO:0007669"/>
    <property type="project" value="UniProtKB-KW"/>
</dbReference>
<dbReference type="PANTHER" id="PTHR43432">
    <property type="entry name" value="SLR0285 PROTEIN"/>
    <property type="match status" value="1"/>
</dbReference>
<feature type="domain" description="Elp3/MiaA/NifB-like radical SAM core" evidence="4">
    <location>
        <begin position="52"/>
        <end position="264"/>
    </location>
</feature>
<evidence type="ECO:0000256" key="2">
    <source>
        <dbReference type="ARBA" id="ARBA00023004"/>
    </source>
</evidence>
<dbReference type="SUPFAM" id="SSF102114">
    <property type="entry name" value="Radical SAM enzymes"/>
    <property type="match status" value="1"/>
</dbReference>
<accession>A0A832Z2J9</accession>
<dbReference type="Proteomes" id="UP000605805">
    <property type="component" value="Unassembled WGS sequence"/>
</dbReference>
<keyword evidence="1" id="KW-0479">Metal-binding</keyword>
<evidence type="ECO:0000256" key="1">
    <source>
        <dbReference type="ARBA" id="ARBA00022723"/>
    </source>
</evidence>
<evidence type="ECO:0000256" key="3">
    <source>
        <dbReference type="ARBA" id="ARBA00023014"/>
    </source>
</evidence>
<comment type="caution">
    <text evidence="5">The sequence shown here is derived from an EMBL/GenBank/DDBJ whole genome shotgun (WGS) entry which is preliminary data.</text>
</comment>
<evidence type="ECO:0000313" key="5">
    <source>
        <dbReference type="EMBL" id="HIP56768.1"/>
    </source>
</evidence>
<dbReference type="GO" id="GO:0046872">
    <property type="term" value="F:metal ion binding"/>
    <property type="evidence" value="ECO:0007669"/>
    <property type="project" value="UniProtKB-KW"/>
</dbReference>
<gene>
    <name evidence="5" type="ORF">EYH02_01670</name>
</gene>
<dbReference type="AlphaFoldDB" id="A0A832Z2J9"/>
<evidence type="ECO:0000313" key="6">
    <source>
        <dbReference type="Proteomes" id="UP000605805"/>
    </source>
</evidence>
<dbReference type="InterPro" id="IPR007197">
    <property type="entry name" value="rSAM"/>
</dbReference>
<sequence>MREPEADLNMSRLVSIVERRKRISEELRNRLSSYAKARAEADPHSRRKPRPCGMTIHTGIGCSYRCLYCYIFDMGFPGKISTYPLTPLELAYALSLNPYIAPGYTLAAYGSVTEPFAPETRKIAVEYIREVYRWLQMPSQVSTKSVVDEELAKALKSAEPNLSLLITVVTLDRYRELEPGAPSPSERFVGASIAVKHGLYVSLFLRPIIPGITDREAHKIVKMAVESGINSVVIGTLRITPSIVSRLQSIDPAIGQEVLRRAPKQFHSIRNSRKQIAIRGEDLKRKIAAIAKDYGMKVYASACSANIDAHNEYCYACHYGPCGNPSRAPQFYDTDITDFLEYLGFKHISVEINDDTVSIRLSGGHETLLEIVRYILMSTVRKRIVLKFK</sequence>